<gene>
    <name evidence="1" type="ORF">AIOL_002366</name>
</gene>
<dbReference type="SUPFAM" id="SSF55729">
    <property type="entry name" value="Acyl-CoA N-acyltransferases (Nat)"/>
    <property type="match status" value="1"/>
</dbReference>
<dbReference type="Proteomes" id="UP000037178">
    <property type="component" value="Unassembled WGS sequence"/>
</dbReference>
<comment type="caution">
    <text evidence="1">The sequence shown here is derived from an EMBL/GenBank/DDBJ whole genome shotgun (WGS) entry which is preliminary data.</text>
</comment>
<dbReference type="PATRIC" id="fig|1675527.3.peg.2480"/>
<evidence type="ECO:0008006" key="3">
    <source>
        <dbReference type="Google" id="ProtNLM"/>
    </source>
</evidence>
<keyword evidence="2" id="KW-1185">Reference proteome</keyword>
<dbReference type="InterPro" id="IPR016181">
    <property type="entry name" value="Acyl_CoA_acyltransferase"/>
</dbReference>
<dbReference type="AlphaFoldDB" id="A0A0J9GUZ9"/>
<organism evidence="1 2">
    <name type="scientific">Candidatus Rhodobacter oscarellae</name>
    <dbReference type="NCBI Taxonomy" id="1675527"/>
    <lineage>
        <taxon>Bacteria</taxon>
        <taxon>Pseudomonadati</taxon>
        <taxon>Pseudomonadota</taxon>
        <taxon>Alphaproteobacteria</taxon>
        <taxon>Rhodobacterales</taxon>
        <taxon>Rhodobacter group</taxon>
        <taxon>Rhodobacter</taxon>
    </lineage>
</organism>
<name>A0A0J9GUZ9_9RHOB</name>
<proteinExistence type="predicted"/>
<evidence type="ECO:0000313" key="1">
    <source>
        <dbReference type="EMBL" id="KMW57403.1"/>
    </source>
</evidence>
<protein>
    <recommendedName>
        <fullName evidence="3">BioF2-like acetyltransferase domain-containing protein</fullName>
    </recommendedName>
</protein>
<accession>A0A0J9GUZ9</accession>
<dbReference type="EMBL" id="LFTY01000002">
    <property type="protein sequence ID" value="KMW57403.1"/>
    <property type="molecule type" value="Genomic_DNA"/>
</dbReference>
<dbReference type="Gene3D" id="3.40.630.30">
    <property type="match status" value="1"/>
</dbReference>
<dbReference type="STRING" id="1675527.AIOL_002366"/>
<sequence length="317" mass="34991">MSTPNVQIRRFEHGADDATWNAFVAGASNATFLHDRRFMDYHRNRFEDHSMLFEADGKLVALLPANLSGKTLNSHGGLTYGGLLVAPNTKASTVLDVIEALEHDMRTRGIEQLIYKPSPHIFHAQPAEADIYALVTSGAQLVRSDLGSAIPVPRRLPMSGGRKDGIRKARRAGISVSESKDLASFWDILTEVLDTRHGATATHSLDEIILLQSSFPDQIRLFAGFNGEQMLGGALIFDCGTAVHTQYMANSLAGRDLGALDLVIETLLSDVYADRDWFSFGISTTDRGRTVNHGLARQKEMFGARSIAFQQYEWDIR</sequence>
<reference evidence="1 2" key="1">
    <citation type="submission" date="2015-06" db="EMBL/GenBank/DDBJ databases">
        <title>Draft genome sequence of an Alphaproteobacteria species associated to the Mediterranean sponge Oscarella lobularis.</title>
        <authorList>
            <person name="Jourda C."/>
            <person name="Santini S."/>
            <person name="Claverie J.-M."/>
        </authorList>
    </citation>
    <scope>NUCLEOTIDE SEQUENCE [LARGE SCALE GENOMIC DNA]</scope>
    <source>
        <strain evidence="1">IGS</strain>
    </source>
</reference>
<dbReference type="RefSeq" id="WP_235438988.1">
    <property type="nucleotide sequence ID" value="NZ_LFTY01000002.1"/>
</dbReference>
<evidence type="ECO:0000313" key="2">
    <source>
        <dbReference type="Proteomes" id="UP000037178"/>
    </source>
</evidence>